<organism evidence="2 3">
    <name type="scientific">Brevibacillus thermoruber</name>
    <dbReference type="NCBI Taxonomy" id="33942"/>
    <lineage>
        <taxon>Bacteria</taxon>
        <taxon>Bacillati</taxon>
        <taxon>Bacillota</taxon>
        <taxon>Bacilli</taxon>
        <taxon>Bacillales</taxon>
        <taxon>Paenibacillaceae</taxon>
        <taxon>Brevibacillus</taxon>
    </lineage>
</organism>
<accession>A0A9X3Z4T5</accession>
<sequence>MTTRTMEMEEKIRKMEAELKRLQAELAKLSSTQFDQPETAYLNEVYNG</sequence>
<gene>
    <name evidence="2" type="ORF">O3V59_17780</name>
</gene>
<comment type="caution">
    <text evidence="2">The sequence shown here is derived from an EMBL/GenBank/DDBJ whole genome shotgun (WGS) entry which is preliminary data.</text>
</comment>
<name>A0A9X3Z4T5_9BACL</name>
<feature type="coiled-coil region" evidence="1">
    <location>
        <begin position="5"/>
        <end position="32"/>
    </location>
</feature>
<dbReference type="EMBL" id="JAPYYP010000027">
    <property type="protein sequence ID" value="MDA5110222.1"/>
    <property type="molecule type" value="Genomic_DNA"/>
</dbReference>
<evidence type="ECO:0000313" key="2">
    <source>
        <dbReference type="EMBL" id="MDA5110222.1"/>
    </source>
</evidence>
<dbReference type="AlphaFoldDB" id="A0A9X3Z4T5"/>
<proteinExistence type="predicted"/>
<evidence type="ECO:0000313" key="3">
    <source>
        <dbReference type="Proteomes" id="UP001151071"/>
    </source>
</evidence>
<dbReference type="Proteomes" id="UP001151071">
    <property type="component" value="Unassembled WGS sequence"/>
</dbReference>
<evidence type="ECO:0000256" key="1">
    <source>
        <dbReference type="SAM" id="Coils"/>
    </source>
</evidence>
<protein>
    <submittedName>
        <fullName evidence="2">Uncharacterized protein</fullName>
    </submittedName>
</protein>
<keyword evidence="3" id="KW-1185">Reference proteome</keyword>
<reference evidence="2" key="1">
    <citation type="submission" date="2022-12" db="EMBL/GenBank/DDBJ databases">
        <title>Draft genome sequence of the thermophilic strain Brevibacillus thermoruber HT42, isolated from Los Humeros, Puebla, Mexico, with biotechnological potential.</title>
        <authorList>
            <person name="Lara Sanchez J."/>
            <person name="Solis Palacios R."/>
            <person name="Bustos Baena A.S."/>
            <person name="Ruz Baez A.E."/>
            <person name="Espinosa Luna G."/>
            <person name="Oliart Ros R.M."/>
        </authorList>
    </citation>
    <scope>NUCLEOTIDE SEQUENCE</scope>
    <source>
        <strain evidence="2">HT42</strain>
    </source>
</reference>
<keyword evidence="1" id="KW-0175">Coiled coil</keyword>
<dbReference type="RefSeq" id="WP_193746953.1">
    <property type="nucleotide sequence ID" value="NZ_JAPYYP010000027.1"/>
</dbReference>